<dbReference type="VEuPathDB" id="AmoebaDB:DICPUDRAFT_160184"/>
<name>F1A5V5_DICPU</name>
<accession>F1A5V5</accession>
<organism evidence="1 2">
    <name type="scientific">Dictyostelium purpureum</name>
    <name type="common">Slime mold</name>
    <dbReference type="NCBI Taxonomy" id="5786"/>
    <lineage>
        <taxon>Eukaryota</taxon>
        <taxon>Amoebozoa</taxon>
        <taxon>Evosea</taxon>
        <taxon>Eumycetozoa</taxon>
        <taxon>Dictyostelia</taxon>
        <taxon>Dictyosteliales</taxon>
        <taxon>Dictyosteliaceae</taxon>
        <taxon>Dictyostelium</taxon>
    </lineage>
</organism>
<protein>
    <submittedName>
        <fullName evidence="1">Uncharacterized protein</fullName>
    </submittedName>
</protein>
<keyword evidence="2" id="KW-1185">Reference proteome</keyword>
<dbReference type="KEGG" id="dpp:DICPUDRAFT_160184"/>
<dbReference type="FunCoup" id="F1A5V5">
    <property type="interactions" value="140"/>
</dbReference>
<dbReference type="AlphaFoldDB" id="F1A5V5"/>
<gene>
    <name evidence="1" type="ORF">DICPUDRAFT_160184</name>
</gene>
<reference evidence="2" key="1">
    <citation type="journal article" date="2011" name="Genome Biol.">
        <title>Comparative genomics of the social amoebae Dictyostelium discoideum and Dictyostelium purpureum.</title>
        <authorList>
            <consortium name="US DOE Joint Genome Institute (JGI-PGF)"/>
            <person name="Sucgang R."/>
            <person name="Kuo A."/>
            <person name="Tian X."/>
            <person name="Salerno W."/>
            <person name="Parikh A."/>
            <person name="Feasley C.L."/>
            <person name="Dalin E."/>
            <person name="Tu H."/>
            <person name="Huang E."/>
            <person name="Barry K."/>
            <person name="Lindquist E."/>
            <person name="Shapiro H."/>
            <person name="Bruce D."/>
            <person name="Schmutz J."/>
            <person name="Salamov A."/>
            <person name="Fey P."/>
            <person name="Gaudet P."/>
            <person name="Anjard C."/>
            <person name="Babu M.M."/>
            <person name="Basu S."/>
            <person name="Bushmanova Y."/>
            <person name="van der Wel H."/>
            <person name="Katoh-Kurasawa M."/>
            <person name="Dinh C."/>
            <person name="Coutinho P.M."/>
            <person name="Saito T."/>
            <person name="Elias M."/>
            <person name="Schaap P."/>
            <person name="Kay R.R."/>
            <person name="Henrissat B."/>
            <person name="Eichinger L."/>
            <person name="Rivero F."/>
            <person name="Putnam N.H."/>
            <person name="West C.M."/>
            <person name="Loomis W.F."/>
            <person name="Chisholm R.L."/>
            <person name="Shaulsky G."/>
            <person name="Strassmann J.E."/>
            <person name="Queller D.C."/>
            <person name="Kuspa A."/>
            <person name="Grigoriev I.V."/>
        </authorList>
    </citation>
    <scope>NUCLEOTIDE SEQUENCE [LARGE SCALE GENOMIC DNA]</scope>
    <source>
        <strain evidence="2">QSDP1</strain>
    </source>
</reference>
<sequence>MCIRKVFKALPAESVIVFANVTAVSIWGTKTIYDNIKRMNEENHFDVVEDNYMTPLDHLRERGHSFERGEKKTVL</sequence>
<proteinExistence type="predicted"/>
<evidence type="ECO:0000313" key="1">
    <source>
        <dbReference type="EMBL" id="EGC28422.1"/>
    </source>
</evidence>
<dbReference type="Proteomes" id="UP000001064">
    <property type="component" value="Unassembled WGS sequence"/>
</dbReference>
<dbReference type="OMA" id="MNEENHF"/>
<dbReference type="eggNOG" id="ENOG502RIID">
    <property type="taxonomic scope" value="Eukaryota"/>
</dbReference>
<dbReference type="OrthoDB" id="10431836at2759"/>
<dbReference type="RefSeq" id="XP_003295049.1">
    <property type="nucleotide sequence ID" value="XM_003295001.1"/>
</dbReference>
<evidence type="ECO:0000313" key="2">
    <source>
        <dbReference type="Proteomes" id="UP000001064"/>
    </source>
</evidence>
<dbReference type="EMBL" id="GL871642">
    <property type="protein sequence ID" value="EGC28422.1"/>
    <property type="molecule type" value="Genomic_DNA"/>
</dbReference>
<dbReference type="GeneID" id="10511005"/>
<dbReference type="InParanoid" id="F1A5V5"/>